<dbReference type="Proteomes" id="UP001283361">
    <property type="component" value="Unassembled WGS sequence"/>
</dbReference>
<evidence type="ECO:0000313" key="1">
    <source>
        <dbReference type="EMBL" id="KAK3789455.1"/>
    </source>
</evidence>
<dbReference type="AlphaFoldDB" id="A0AAE1AKA3"/>
<dbReference type="EMBL" id="JAWDGP010001675">
    <property type="protein sequence ID" value="KAK3789455.1"/>
    <property type="molecule type" value="Genomic_DNA"/>
</dbReference>
<name>A0AAE1AKA3_9GAST</name>
<sequence length="113" mass="12842">MPGVLDHGRPAYFLSRMLCERFQKPEGVRDRTMGRTGPSRVSIIEDDVRESGGSETCTDFQTEILQVSGQLISILRKLSGEIPYRRARSNFSVTLFWSLPENHEQKIQVDVSV</sequence>
<accession>A0AAE1AKA3</accession>
<reference evidence="1" key="1">
    <citation type="journal article" date="2023" name="G3 (Bethesda)">
        <title>A reference genome for the long-term kleptoplast-retaining sea slug Elysia crispata morphotype clarki.</title>
        <authorList>
            <person name="Eastman K.E."/>
            <person name="Pendleton A.L."/>
            <person name="Shaikh M.A."/>
            <person name="Suttiyut T."/>
            <person name="Ogas R."/>
            <person name="Tomko P."/>
            <person name="Gavelis G."/>
            <person name="Widhalm J.R."/>
            <person name="Wisecaver J.H."/>
        </authorList>
    </citation>
    <scope>NUCLEOTIDE SEQUENCE</scope>
    <source>
        <strain evidence="1">ECLA1</strain>
    </source>
</reference>
<keyword evidence="2" id="KW-1185">Reference proteome</keyword>
<proteinExistence type="predicted"/>
<gene>
    <name evidence="1" type="ORF">RRG08_035150</name>
</gene>
<evidence type="ECO:0000313" key="2">
    <source>
        <dbReference type="Proteomes" id="UP001283361"/>
    </source>
</evidence>
<organism evidence="1 2">
    <name type="scientific">Elysia crispata</name>
    <name type="common">lettuce slug</name>
    <dbReference type="NCBI Taxonomy" id="231223"/>
    <lineage>
        <taxon>Eukaryota</taxon>
        <taxon>Metazoa</taxon>
        <taxon>Spiralia</taxon>
        <taxon>Lophotrochozoa</taxon>
        <taxon>Mollusca</taxon>
        <taxon>Gastropoda</taxon>
        <taxon>Heterobranchia</taxon>
        <taxon>Euthyneura</taxon>
        <taxon>Panpulmonata</taxon>
        <taxon>Sacoglossa</taxon>
        <taxon>Placobranchoidea</taxon>
        <taxon>Plakobranchidae</taxon>
        <taxon>Elysia</taxon>
    </lineage>
</organism>
<protein>
    <submittedName>
        <fullName evidence="1">Uncharacterized protein</fullName>
    </submittedName>
</protein>
<comment type="caution">
    <text evidence="1">The sequence shown here is derived from an EMBL/GenBank/DDBJ whole genome shotgun (WGS) entry which is preliminary data.</text>
</comment>